<evidence type="ECO:0000256" key="1">
    <source>
        <dbReference type="SAM" id="Coils"/>
    </source>
</evidence>
<feature type="compositionally biased region" description="Basic and acidic residues" evidence="2">
    <location>
        <begin position="2896"/>
        <end position="2905"/>
    </location>
</feature>
<dbReference type="Proteomes" id="UP000789508">
    <property type="component" value="Unassembled WGS sequence"/>
</dbReference>
<feature type="compositionally biased region" description="Polar residues" evidence="2">
    <location>
        <begin position="2872"/>
        <end position="2894"/>
    </location>
</feature>
<comment type="caution">
    <text evidence="6">The sequence shown here is derived from an EMBL/GenBank/DDBJ whole genome shotgun (WGS) entry which is preliminary data.</text>
</comment>
<evidence type="ECO:0000259" key="5">
    <source>
        <dbReference type="SMART" id="SM01216"/>
    </source>
</evidence>
<evidence type="ECO:0000259" key="4">
    <source>
        <dbReference type="SMART" id="SM01215"/>
    </source>
</evidence>
<evidence type="ECO:0000313" key="6">
    <source>
        <dbReference type="EMBL" id="CAG8485272.1"/>
    </source>
</evidence>
<dbReference type="InterPro" id="IPR019415">
    <property type="entry name" value="FMP27_SW_RBG"/>
</dbReference>
<sequence>RVGSIGFLSLSDILYTNKCQPNGTQQEQYTFSIAINKIHIQIARRRAATSSSTAQRGAWLTLTVEGVKVSVSSLKLVINSHTAQPAPQRQQKSLITAVPQKAWWSSLWVLKFAMAKISVIPFQFVLSVLTNTIALQITEVEVVVDDLGQFRVEGVMLDSKLFAHVENENNNSNKNIKEHYQGNSHRENHSIKNSRHMFSNKILRIMLTFSTLSIIDIGSTSRKKSLSSPALSLPYFSSLTLSCFLSPTCISLISVEPEVNIKDINLGLDGILHLMNVIKGELSLAKQSSSSQNTSLAQLPPPMNSSNSNLRNKSFSSAFFDSSIGRRIVQPRRKKISIEFLSAASINIEQIYMKYEYICLDNEFSLPIRLELTIAEICTSIKKLDHHANNDSIFSSGNRKSIFFSELLPKILSFEFNFSLASGYADLFDSGGKTRTLHIDKVVNTMKISKPFDQFRDDEDPNSFSFIGTLDILIPELLIDCQHLSSYLVIMNALKNDISSKNKPLSELPSNPSLPTSPELRNQYCDIPKIVITVSILRPTLKVNRISNFHNDQVHNGESEDSSLIFGFQDILVDFNSDYAELNDLSQSKQTSRRYSRGWVAPSFSLVYNLVACLKTRNMRVYTLENDLLSNHSWEINVVASALGSFQANKPVLEKETLQADLSWLIDVLEIKLCDKKDFNLLSDIFKDIKNFKENNDHHSVYDLEEENPEIFVHPPSPSTDVEIMQTPMIPETVQLHFSLTSINIKIAEKDSVVDPLVSRGFDVSLQAIALEYRGARVCDDPTACHKERAGLGLSSNDDKLDSTKEEGGQIRGFLRGFKIIPILALWDLELLKTTRPLLSIKEIEAHCLVYLGYEKHDLIVESKVKIEEIKLNYSLFYHYCLLVAAMNLKHLISPLTASKTPSNNKSATALPSSKNSSSIIKFKFETSLGVNYIDIFTELPENLHLFMRVDKLNYRFASASIDHRVNIERIRTFGISPSNSTLWDELLNLTDIRILILDLLNKKHSEKTIRFHSESAHVRIPFNYIMADILDNTGNLVKSIKTLHQRLILDKENISFEPEEEGPISLPTLQFKIEILIFKLEDDPFEGRLGLIWKIGEIEQRSRIERDAAFDAKVESIKAHEPQKQSNVERRRNSIDSSISSNSSNYGSSSGTIELNDGSDSNVKKSRLNLRTQPSPRANISIEKARFALDEYNSRNWIKRVKAADETHTSSSPPSLLKVTIERALITLSTPSFPMEQLPQFMHKIGKGLPLDTKFTLLVPMHLNCKLKEAWVQIRDYPTPLAHLPSMESFEAKKLYSSLFDGDLVIGEELRGIEVVRKATVTVVPAQYNGSGGIHSILVPRTCSPVKIYSDLNIHINSTHTTVFSWGISMQPAILDIARIFETFTKPSPDPSELVGFWDKLRLMMHIRIMMEFKGGGDVRFLSKGSKDPYFVTGLGSGFVLCFRNGVNIRLGYSNDAGEFLQVDSEEFILGIPDLAEMIASGSLSADNHIIGEKKFRKELVRDPEARTMKTQSSSDTLVDYGPNAGLIKVIMKIGGGVRYGMGCQFHRSCRNDQGTCPRCRGQGNCRLNDFIPHYEVITRVPEYAFSTDNQVYDSFKGFRSDIVHLSFSMMCPIIWIDEDDCMSSNPINSNKHNGEKQQVGSYNSIHVTPKSIQHALAWISLFDNAMTLPIRTGALFPTHELPSPKLPKFLHTLKYKVCLAPLFLSYFYKEDALDDWTDGRTQIVGLKGKIGHFKIDIHQKIQETFVQVDEGKVKVRDMTLHEAEMDLKNLDVRGIAARYVEDSFCGDDDEFEEKGCNDQLGKDEDFVLINPEDEEWVDEDDYKEVDSSLPNVKPKVRVLPFMRCPQLMYYKHAPEDDTDEDKKMDQEAHVCVMGQGRDTREIQIYLLKERLNQINHENLKLAQLLKDIDELIVSDAKNQDLRELSDESQFIKKTNKILLRKRNLIQHYIESLEESLNNDPNGLPEDNIHGYNAPLWTDSLGQFSHRFVIHNAQVLWNNSLRNLIYKFWDLVEQQQGLAYYMSMNAVKLIRDLQKNNEKIEKLSTEELDSNTATTSFDKEAFDAHMAAELLRKLVGEENTSFVVPNEVPIVADDVTENESHRIARKKSMNQFDDIPAGYSLWKNYLVQLFNTQINFQSDKNPSASIIMSSERAQLKSVSILEDRLKGDANEVIKSRIFFGLDNTQFFLTWKKDFNSEYSERLTANNFGAKGKENWPAWVPVEALFNYDKQSSFPFQRIVKRTSATMLYEKFNHLRIISSDLDQDDNSESTIWGQSHGDKFNKRIDSCHINFPRFKFSATSAQYCVFVDMVADLLMYREPAKKERTERLETILLAADLNDLSGAAELVSSLQQKIRQMDEYRRQIQANLMEFGEDGVKELWKIKTELLSSQEELYILMEAITATQTKKEKAESNTALKAVVTANEVVWLMKLDNRRPFCECGLTNAHFVWMTREDNSSVNTLEIDHLRVLNKMPSPVFTKLIQPYITDPQRPVDFSRHKMLRIYWREREPVAGIAVVEHLEVNFFPLKFQMQYEVGKHISAINEQLSTPTEGSTNLYSPISSRRNSLSSDVFSTKVPSKGLAETTIRDEISLVDSNSETDIVSNEVMSPSSNFSSVTFGPSKRSRIGFTADHSYSKESDELALMKTRASQNKTFIYINIPGVTHNFSYQGAKEKNLEDLYDFVFKLPTLEYRNRTWSWLDLLEHLKREILKTILSHTGALVREKFLQSRRARTTTPNIVSPSLLPVYEQPNRPENVSNNTLDLIMPVNQSQSDAASTFSDVTIFPESAIDTLIPEEELSTEEHLSDRGSIKSNEGIGIEITTSQTVTITTSKKKRGFLGLRSKKHQDIHESSSISFVDTLPFPNARSRRSSDASNISHTSQSKSLAATVSSASPVSEKDEKESKGKLLLGKLYQ</sequence>
<evidence type="ECO:0000256" key="2">
    <source>
        <dbReference type="SAM" id="MobiDB-lite"/>
    </source>
</evidence>
<dbReference type="InterPro" id="IPR019441">
    <property type="entry name" value="FMP27/BLTP2/Hobbit_GFWDK_RBG"/>
</dbReference>
<protein>
    <submittedName>
        <fullName evidence="6">6382_t:CDS:1</fullName>
    </submittedName>
</protein>
<name>A0A9N8WFW7_9GLOM</name>
<dbReference type="InterPro" id="IPR019449">
    <property type="entry name" value="FMP27_WPPW_RBG"/>
</dbReference>
<keyword evidence="7" id="KW-1185">Reference proteome</keyword>
<feature type="compositionally biased region" description="Basic and acidic residues" evidence="2">
    <location>
        <begin position="1116"/>
        <end position="1135"/>
    </location>
</feature>
<evidence type="ECO:0000259" key="3">
    <source>
        <dbReference type="SMART" id="SM01214"/>
    </source>
</evidence>
<dbReference type="SMART" id="SM01214">
    <property type="entry name" value="Fmp27_GFWDK"/>
    <property type="match status" value="1"/>
</dbReference>
<feature type="coiled-coil region" evidence="1">
    <location>
        <begin position="2344"/>
        <end position="2371"/>
    </location>
</feature>
<dbReference type="SMART" id="SM01215">
    <property type="entry name" value="Fmp27_SW"/>
    <property type="match status" value="1"/>
</dbReference>
<organism evidence="6 7">
    <name type="scientific">Ambispora leptoticha</name>
    <dbReference type="NCBI Taxonomy" id="144679"/>
    <lineage>
        <taxon>Eukaryota</taxon>
        <taxon>Fungi</taxon>
        <taxon>Fungi incertae sedis</taxon>
        <taxon>Mucoromycota</taxon>
        <taxon>Glomeromycotina</taxon>
        <taxon>Glomeromycetes</taxon>
        <taxon>Archaeosporales</taxon>
        <taxon>Ambisporaceae</taxon>
        <taxon>Ambispora</taxon>
    </lineage>
</organism>
<evidence type="ECO:0000313" key="7">
    <source>
        <dbReference type="Proteomes" id="UP000789508"/>
    </source>
</evidence>
<feature type="domain" description="FMP27 SW motif-containing RBG unit" evidence="4">
    <location>
        <begin position="1185"/>
        <end position="1259"/>
    </location>
</feature>
<feature type="domain" description="FMP27/BLTP2/Hobbit GFWDK motif-containing RBG unit" evidence="3">
    <location>
        <begin position="1277"/>
        <end position="1433"/>
    </location>
</feature>
<dbReference type="EMBL" id="CAJVPS010000419">
    <property type="protein sequence ID" value="CAG8485272.1"/>
    <property type="molecule type" value="Genomic_DNA"/>
</dbReference>
<dbReference type="PANTHER" id="PTHR15678">
    <property type="entry name" value="ANTIGEN MLAA-22-RELATED"/>
    <property type="match status" value="1"/>
</dbReference>
<dbReference type="InterPro" id="IPR045167">
    <property type="entry name" value="Hobbit"/>
</dbReference>
<dbReference type="SMART" id="SM01216">
    <property type="entry name" value="Fmp27_WPPW"/>
    <property type="match status" value="1"/>
</dbReference>
<dbReference type="Pfam" id="PF10344">
    <property type="entry name" value="Hobbit"/>
    <property type="match status" value="1"/>
</dbReference>
<feature type="domain" description="FMP27 WPPW motif-containing RBG unit" evidence="5">
    <location>
        <begin position="1727"/>
        <end position="2225"/>
    </location>
</feature>
<proteinExistence type="predicted"/>
<feature type="region of interest" description="Disordered" evidence="2">
    <location>
        <begin position="2867"/>
        <end position="2914"/>
    </location>
</feature>
<reference evidence="6" key="1">
    <citation type="submission" date="2021-06" db="EMBL/GenBank/DDBJ databases">
        <authorList>
            <person name="Kallberg Y."/>
            <person name="Tangrot J."/>
            <person name="Rosling A."/>
        </authorList>
    </citation>
    <scope>NUCLEOTIDE SEQUENCE</scope>
    <source>
        <strain evidence="6">FL130A</strain>
    </source>
</reference>
<feature type="compositionally biased region" description="Low complexity" evidence="2">
    <location>
        <begin position="1136"/>
        <end position="1152"/>
    </location>
</feature>
<keyword evidence="1" id="KW-0175">Coiled coil</keyword>
<gene>
    <name evidence="6" type="ORF">ALEPTO_LOCUS2701</name>
</gene>
<accession>A0A9N8WFW7</accession>
<feature type="region of interest" description="Disordered" evidence="2">
    <location>
        <begin position="1116"/>
        <end position="1176"/>
    </location>
</feature>
<feature type="non-terminal residue" evidence="6">
    <location>
        <position position="2914"/>
    </location>
</feature>
<dbReference type="PANTHER" id="PTHR15678:SF6">
    <property type="entry name" value="BRIDGE-LIKE LIPID TRANSFER PROTEIN FAMILY MEMBER 2"/>
    <property type="match status" value="1"/>
</dbReference>
<dbReference type="OrthoDB" id="1562405at2759"/>